<organism evidence="1 2">
    <name type="scientific">Thermalbibacter longus</name>
    <dbReference type="NCBI Taxonomy" id="2951981"/>
    <lineage>
        <taxon>Bacteria</taxon>
        <taxon>Pseudomonadati</taxon>
        <taxon>Thermomicrobiota</taxon>
        <taxon>Thermomicrobia</taxon>
        <taxon>Thermomicrobiales</taxon>
        <taxon>Thermomicrobiaceae</taxon>
        <taxon>Thermalbibacter</taxon>
    </lineage>
</organism>
<gene>
    <name evidence="1" type="ORF">NET02_08855</name>
</gene>
<dbReference type="AlphaFoldDB" id="A0AA42BCY7"/>
<sequence length="204" mass="22890">MMVDKGERAGFDPGKYLTKVNGHDYLEVKWRLLWFRTEHPDGEIETELVEHRNGVAVFRARVRIPGGGSATGWGSETLDDFHDYLEKAETKALGRALAALGYGTQFCPDFEFGATDRRVVDSPIDLTRVSGRRGAEVTATPRQIGFLRAIAREAGLSDEDLDARARELFGRPIEELGRRDASQLIDQLRQRRDTVIEESQAQVS</sequence>
<accession>A0AA42BCY7</accession>
<name>A0AA42BCY7_9BACT</name>
<evidence type="ECO:0000313" key="2">
    <source>
        <dbReference type="Proteomes" id="UP001165306"/>
    </source>
</evidence>
<keyword evidence="2" id="KW-1185">Reference proteome</keyword>
<comment type="caution">
    <text evidence="1">The sequence shown here is derived from an EMBL/GenBank/DDBJ whole genome shotgun (WGS) entry which is preliminary data.</text>
</comment>
<dbReference type="RefSeq" id="WP_284057034.1">
    <property type="nucleotide sequence ID" value="NZ_JAMSLR010000005.1"/>
</dbReference>
<reference evidence="1" key="1">
    <citation type="submission" date="2022-06" db="EMBL/GenBank/DDBJ databases">
        <title>CFH 74404 Thermomicrobiaceae sp.</title>
        <authorList>
            <person name="Ming H."/>
            <person name="Li W.-J."/>
            <person name="Zhao Z."/>
        </authorList>
    </citation>
    <scope>NUCLEOTIDE SEQUENCE</scope>
    <source>
        <strain evidence="1">CFH 74404</strain>
    </source>
</reference>
<protein>
    <submittedName>
        <fullName evidence="1">Uncharacterized protein</fullName>
    </submittedName>
</protein>
<evidence type="ECO:0000313" key="1">
    <source>
        <dbReference type="EMBL" id="MCM8749253.1"/>
    </source>
</evidence>
<dbReference type="Proteomes" id="UP001165306">
    <property type="component" value="Unassembled WGS sequence"/>
</dbReference>
<proteinExistence type="predicted"/>
<dbReference type="EMBL" id="JAMSLR010000005">
    <property type="protein sequence ID" value="MCM8749253.1"/>
    <property type="molecule type" value="Genomic_DNA"/>
</dbReference>